<evidence type="ECO:0000256" key="1">
    <source>
        <dbReference type="SAM" id="MobiDB-lite"/>
    </source>
</evidence>
<evidence type="ECO:0000313" key="3">
    <source>
        <dbReference type="Proteomes" id="UP000019487"/>
    </source>
</evidence>
<keyword evidence="3" id="KW-1185">Reference proteome</keyword>
<comment type="caution">
    <text evidence="2">The sequence shown here is derived from an EMBL/GenBank/DDBJ whole genome shotgun (WGS) entry which is preliminary data.</text>
</comment>
<gene>
    <name evidence="2" type="ORF">SBOR_10115</name>
</gene>
<name>W9C4K4_SCLBF</name>
<accession>W9C4K4</accession>
<dbReference type="STRING" id="1432307.W9C4K4"/>
<reference evidence="2 3" key="1">
    <citation type="journal article" date="2014" name="Genome Announc.">
        <title>Draft genome sequence of Sclerotinia borealis, a psychrophilic plant pathogenic fungus.</title>
        <authorList>
            <person name="Mardanov A.V."/>
            <person name="Beletsky A.V."/>
            <person name="Kadnikov V.V."/>
            <person name="Ignatov A.N."/>
            <person name="Ravin N.V."/>
        </authorList>
    </citation>
    <scope>NUCLEOTIDE SEQUENCE [LARGE SCALE GENOMIC DNA]</scope>
    <source>
        <strain evidence="3">F-4157</strain>
    </source>
</reference>
<dbReference type="HOGENOM" id="CLU_1267545_0_0_1"/>
<feature type="region of interest" description="Disordered" evidence="1">
    <location>
        <begin position="199"/>
        <end position="218"/>
    </location>
</feature>
<dbReference type="EMBL" id="AYSA01000943">
    <property type="protein sequence ID" value="ESZ89500.1"/>
    <property type="molecule type" value="Genomic_DNA"/>
</dbReference>
<dbReference type="AlphaFoldDB" id="W9C4K4"/>
<dbReference type="Proteomes" id="UP000019487">
    <property type="component" value="Unassembled WGS sequence"/>
</dbReference>
<proteinExistence type="predicted"/>
<protein>
    <submittedName>
        <fullName evidence="2">Uncharacterized protein</fullName>
    </submittedName>
</protein>
<sequence>MPKNLATYELLRTQENEEIILRLSQVHGFRLFNASDLAREIKAKPTITRYNTGCQGWCNPARYTKLICCANCGVRKDSYEGLQGFNCITKAQCTNYFGLFVARHQNCLVAPKVVGDRVIASIRPQLKAIRKPALVLETVILANQKAKEDSKEGPISVISIPAQKHLGVQIFTYKKATKAQTTPDQTTTQPIRNIAAVNQPKQKPSMKTRLNEETLADS</sequence>
<organism evidence="2 3">
    <name type="scientific">Sclerotinia borealis (strain F-4128)</name>
    <dbReference type="NCBI Taxonomy" id="1432307"/>
    <lineage>
        <taxon>Eukaryota</taxon>
        <taxon>Fungi</taxon>
        <taxon>Dikarya</taxon>
        <taxon>Ascomycota</taxon>
        <taxon>Pezizomycotina</taxon>
        <taxon>Leotiomycetes</taxon>
        <taxon>Helotiales</taxon>
        <taxon>Sclerotiniaceae</taxon>
        <taxon>Sclerotinia</taxon>
    </lineage>
</organism>
<evidence type="ECO:0000313" key="2">
    <source>
        <dbReference type="EMBL" id="ESZ89500.1"/>
    </source>
</evidence>